<reference evidence="3" key="1">
    <citation type="submission" date="2023-01" db="EMBL/GenBank/DDBJ databases">
        <title>Key to firefly adult light organ development and bioluminescence: homeobox transcription factors regulate luciferase expression and transportation to peroxisome.</title>
        <authorList>
            <person name="Fu X."/>
        </authorList>
    </citation>
    <scope>NUCLEOTIDE SEQUENCE [LARGE SCALE GENOMIC DNA]</scope>
</reference>
<protein>
    <recommendedName>
        <fullName evidence="1">Transposase Helix-turn-helix domain-containing protein</fullName>
    </recommendedName>
</protein>
<dbReference type="AlphaFoldDB" id="A0AAN7PGS8"/>
<dbReference type="PANTHER" id="PTHR23080">
    <property type="entry name" value="THAP DOMAIN PROTEIN"/>
    <property type="match status" value="1"/>
</dbReference>
<dbReference type="Proteomes" id="UP001353858">
    <property type="component" value="Unassembled WGS sequence"/>
</dbReference>
<evidence type="ECO:0000259" key="1">
    <source>
        <dbReference type="Pfam" id="PF13613"/>
    </source>
</evidence>
<evidence type="ECO:0000313" key="3">
    <source>
        <dbReference type="Proteomes" id="UP001353858"/>
    </source>
</evidence>
<sequence>MRNKFMICRRADRNPTREDRLCSCHFVNGDKTLGPTIFPWNKEGIWEFPAPEQSKRKRKTEDTAPLSPLQVEIPQVVQPTPSTSTVMSPALDSAEIFFLREENKTLKQQLKEGEKRFSFKDISSDDSLVFKYTGLPTSAHVLMLSRLLLRFKLTYYCGWKVDILSHVDQLFCTLVKLRLNLHLFDLAYRFKVSDTTIQNIVITYLYYPIANINIKIETLG</sequence>
<name>A0AAN7PGS8_9COLE</name>
<comment type="caution">
    <text evidence="2">The sequence shown here is derived from an EMBL/GenBank/DDBJ whole genome shotgun (WGS) entry which is preliminary data.</text>
</comment>
<organism evidence="2 3">
    <name type="scientific">Aquatica leii</name>
    <dbReference type="NCBI Taxonomy" id="1421715"/>
    <lineage>
        <taxon>Eukaryota</taxon>
        <taxon>Metazoa</taxon>
        <taxon>Ecdysozoa</taxon>
        <taxon>Arthropoda</taxon>
        <taxon>Hexapoda</taxon>
        <taxon>Insecta</taxon>
        <taxon>Pterygota</taxon>
        <taxon>Neoptera</taxon>
        <taxon>Endopterygota</taxon>
        <taxon>Coleoptera</taxon>
        <taxon>Polyphaga</taxon>
        <taxon>Elateriformia</taxon>
        <taxon>Elateroidea</taxon>
        <taxon>Lampyridae</taxon>
        <taxon>Luciolinae</taxon>
        <taxon>Aquatica</taxon>
    </lineage>
</organism>
<proteinExistence type="predicted"/>
<dbReference type="Pfam" id="PF13613">
    <property type="entry name" value="HTH_Tnp_4"/>
    <property type="match status" value="1"/>
</dbReference>
<dbReference type="InterPro" id="IPR027805">
    <property type="entry name" value="Transposase_HTH_dom"/>
</dbReference>
<dbReference type="EMBL" id="JARPUR010000001">
    <property type="protein sequence ID" value="KAK4885743.1"/>
    <property type="molecule type" value="Genomic_DNA"/>
</dbReference>
<keyword evidence="3" id="KW-1185">Reference proteome</keyword>
<gene>
    <name evidence="2" type="ORF">RN001_002014</name>
</gene>
<dbReference type="PANTHER" id="PTHR23080:SF133">
    <property type="entry name" value="SI:CH211-262I1.5-RELATED"/>
    <property type="match status" value="1"/>
</dbReference>
<evidence type="ECO:0000313" key="2">
    <source>
        <dbReference type="EMBL" id="KAK4885743.1"/>
    </source>
</evidence>
<accession>A0AAN7PGS8</accession>
<feature type="domain" description="Transposase Helix-turn-helix" evidence="1">
    <location>
        <begin position="164"/>
        <end position="201"/>
    </location>
</feature>